<dbReference type="PANTHER" id="PTHR39962:SF1">
    <property type="entry name" value="LPXI FAMILY PROTEIN"/>
    <property type="match status" value="1"/>
</dbReference>
<proteinExistence type="predicted"/>
<protein>
    <recommendedName>
        <fullName evidence="5">UDP-2,3-diacylglucosamine pyrophosphatase</fullName>
    </recommendedName>
</protein>
<dbReference type="Gene3D" id="3.40.50.20">
    <property type="match status" value="1"/>
</dbReference>
<feature type="domain" description="LpxI C-terminal" evidence="1">
    <location>
        <begin position="146"/>
        <end position="275"/>
    </location>
</feature>
<evidence type="ECO:0000313" key="4">
    <source>
        <dbReference type="Proteomes" id="UP000001929"/>
    </source>
</evidence>
<gene>
    <name evidence="3" type="ordered locus">Rru_A1598</name>
</gene>
<dbReference type="EMBL" id="CP000230">
    <property type="protein sequence ID" value="ABC22398.1"/>
    <property type="molecule type" value="Genomic_DNA"/>
</dbReference>
<dbReference type="AlphaFoldDB" id="Q2RTZ7"/>
<dbReference type="Proteomes" id="UP000001929">
    <property type="component" value="Chromosome"/>
</dbReference>
<dbReference type="InterPro" id="IPR010415">
    <property type="entry name" value="LpxI_C"/>
</dbReference>
<dbReference type="PhylomeDB" id="Q2RTZ7"/>
<dbReference type="eggNOG" id="COG3494">
    <property type="taxonomic scope" value="Bacteria"/>
</dbReference>
<dbReference type="InterPro" id="IPR041255">
    <property type="entry name" value="LpxI_N"/>
</dbReference>
<dbReference type="RefSeq" id="WP_011389473.1">
    <property type="nucleotide sequence ID" value="NC_007643.1"/>
</dbReference>
<dbReference type="EnsemblBacteria" id="ABC22398">
    <property type="protein sequence ID" value="ABC22398"/>
    <property type="gene ID" value="Rru_A1598"/>
</dbReference>
<name>Q2RTZ7_RHORT</name>
<dbReference type="InterPro" id="IPR043167">
    <property type="entry name" value="LpxI_C_sf"/>
</dbReference>
<evidence type="ECO:0008006" key="5">
    <source>
        <dbReference type="Google" id="ProtNLM"/>
    </source>
</evidence>
<dbReference type="InterPro" id="IPR053174">
    <property type="entry name" value="LpxI"/>
</dbReference>
<organism evidence="3 4">
    <name type="scientific">Rhodospirillum rubrum (strain ATCC 11170 / ATH 1.1.1 / DSM 467 / LMG 4362 / NCIMB 8255 / S1)</name>
    <dbReference type="NCBI Taxonomy" id="269796"/>
    <lineage>
        <taxon>Bacteria</taxon>
        <taxon>Pseudomonadati</taxon>
        <taxon>Pseudomonadota</taxon>
        <taxon>Alphaproteobacteria</taxon>
        <taxon>Rhodospirillales</taxon>
        <taxon>Rhodospirillaceae</taxon>
        <taxon>Rhodospirillum</taxon>
    </lineage>
</organism>
<dbReference type="KEGG" id="rru:Rru_A1598"/>
<reference evidence="3 4" key="1">
    <citation type="journal article" date="2011" name="Stand. Genomic Sci.">
        <title>Complete genome sequence of Rhodospirillum rubrum type strain (S1).</title>
        <authorList>
            <person name="Munk A.C."/>
            <person name="Copeland A."/>
            <person name="Lucas S."/>
            <person name="Lapidus A."/>
            <person name="Del Rio T.G."/>
            <person name="Barry K."/>
            <person name="Detter J.C."/>
            <person name="Hammon N."/>
            <person name="Israni S."/>
            <person name="Pitluck S."/>
            <person name="Brettin T."/>
            <person name="Bruce D."/>
            <person name="Han C."/>
            <person name="Tapia R."/>
            <person name="Gilna P."/>
            <person name="Schmutz J."/>
            <person name="Larimer F."/>
            <person name="Land M."/>
            <person name="Kyrpides N.C."/>
            <person name="Mavromatis K."/>
            <person name="Richardson P."/>
            <person name="Rohde M."/>
            <person name="Goker M."/>
            <person name="Klenk H.P."/>
            <person name="Zhang Y."/>
            <person name="Roberts G.P."/>
            <person name="Reslewic S."/>
            <person name="Schwartz D.C."/>
        </authorList>
    </citation>
    <scope>NUCLEOTIDE SEQUENCE [LARGE SCALE GENOMIC DNA]</scope>
    <source>
        <strain evidence="4">ATCC 11170 / ATH 1.1.1 / DSM 467 / LMG 4362 / NCIMB 8255 / S1</strain>
    </source>
</reference>
<accession>Q2RTZ7</accession>
<dbReference type="PANTHER" id="PTHR39962">
    <property type="entry name" value="BLL4848 PROTEIN"/>
    <property type="match status" value="1"/>
</dbReference>
<keyword evidence="4" id="KW-1185">Reference proteome</keyword>
<sequence length="286" mass="29693">MTPASARQEQSVLAIIAGGGDLPKRVVEACQAQGRPFVVVGLNGQAETTGWPPGVPHQWTRLGKCGGMAEDLRDRGILHLCMAGRVKRPSLVSLLPDWRTAAFLAKVGAAALGDDGLLSAIVRELESNGFTIEAPDQVIGARPLGAGVIGRIVPDDQARRDLAHAFRMAKALGALDIGQGVVVQQGLVLAVEAIEGTDAMLERCACLLRDGPGAVLVKACKPQQDRRVDLPALGARTLEVAARAGLRGVGFEAGAVVLLDPAGLGKRADDLGLFFVGLSAEGEVPS</sequence>
<dbReference type="HOGENOM" id="CLU_085042_0_0_5"/>
<feature type="domain" description="LpxI N-terminal" evidence="2">
    <location>
        <begin position="13"/>
        <end position="139"/>
    </location>
</feature>
<dbReference type="Gene3D" id="3.40.140.80">
    <property type="match status" value="1"/>
</dbReference>
<evidence type="ECO:0000259" key="2">
    <source>
        <dbReference type="Pfam" id="PF17930"/>
    </source>
</evidence>
<dbReference type="Pfam" id="PF06230">
    <property type="entry name" value="LpxI_C"/>
    <property type="match status" value="1"/>
</dbReference>
<evidence type="ECO:0000259" key="1">
    <source>
        <dbReference type="Pfam" id="PF06230"/>
    </source>
</evidence>
<evidence type="ECO:0000313" key="3">
    <source>
        <dbReference type="EMBL" id="ABC22398.1"/>
    </source>
</evidence>
<dbReference type="Pfam" id="PF17930">
    <property type="entry name" value="LpxI_N"/>
    <property type="match status" value="1"/>
</dbReference>
<dbReference type="STRING" id="269796.Rru_A1598"/>
<dbReference type="PATRIC" id="fig|269796.9.peg.1672"/>